<dbReference type="Gene3D" id="3.40.50.720">
    <property type="entry name" value="NAD(P)-binding Rossmann-like Domain"/>
    <property type="match status" value="1"/>
</dbReference>
<keyword evidence="2" id="KW-1185">Reference proteome</keyword>
<dbReference type="Proteomes" id="UP001153292">
    <property type="component" value="Chromosome 25"/>
</dbReference>
<gene>
    <name evidence="1" type="ORF">CHILSU_LOCUS7001</name>
</gene>
<sequence length="258" mass="27649">MDSILNFTDKVVIVTGASSGIGAEAARIFAKYGAKLTLVGRNEQRLGAVAQECKEKNGMRPLKILVDLVHPGSCETVIHKTVEKYGKVDVLVNCAGSFSLSSVFDETINTFDDIMALSLRVPFRLSQLAVPYLVKTKGNIINMSFSMTNKYRPGLLVANMASAAMEKFSIQAAAELATEGVRVNIVSPGVTRTNMLSSLDINDPILTQDTYDFVSNFLPCGQVLEPKEVALYICVVASGAFKNMTGANLVLDGAASLA</sequence>
<dbReference type="InterPro" id="IPR036291">
    <property type="entry name" value="NAD(P)-bd_dom_sf"/>
</dbReference>
<protein>
    <submittedName>
        <fullName evidence="1">Uncharacterized protein</fullName>
    </submittedName>
</protein>
<name>A0ABN8BAT2_CHISP</name>
<dbReference type="SUPFAM" id="SSF51735">
    <property type="entry name" value="NAD(P)-binding Rossmann-fold domains"/>
    <property type="match status" value="1"/>
</dbReference>
<reference evidence="1" key="1">
    <citation type="submission" date="2021-12" db="EMBL/GenBank/DDBJ databases">
        <authorList>
            <person name="King R."/>
        </authorList>
    </citation>
    <scope>NUCLEOTIDE SEQUENCE</scope>
</reference>
<dbReference type="Pfam" id="PF13561">
    <property type="entry name" value="adh_short_C2"/>
    <property type="match status" value="1"/>
</dbReference>
<organism evidence="1 2">
    <name type="scientific">Chilo suppressalis</name>
    <name type="common">Asiatic rice borer moth</name>
    <dbReference type="NCBI Taxonomy" id="168631"/>
    <lineage>
        <taxon>Eukaryota</taxon>
        <taxon>Metazoa</taxon>
        <taxon>Ecdysozoa</taxon>
        <taxon>Arthropoda</taxon>
        <taxon>Hexapoda</taxon>
        <taxon>Insecta</taxon>
        <taxon>Pterygota</taxon>
        <taxon>Neoptera</taxon>
        <taxon>Endopterygota</taxon>
        <taxon>Lepidoptera</taxon>
        <taxon>Glossata</taxon>
        <taxon>Ditrysia</taxon>
        <taxon>Pyraloidea</taxon>
        <taxon>Crambidae</taxon>
        <taxon>Crambinae</taxon>
        <taxon>Chilo</taxon>
    </lineage>
</organism>
<evidence type="ECO:0000313" key="2">
    <source>
        <dbReference type="Proteomes" id="UP001153292"/>
    </source>
</evidence>
<dbReference type="PRINTS" id="PR00081">
    <property type="entry name" value="GDHRDH"/>
</dbReference>
<proteinExistence type="predicted"/>
<evidence type="ECO:0000313" key="1">
    <source>
        <dbReference type="EMBL" id="CAH0403719.1"/>
    </source>
</evidence>
<dbReference type="PANTHER" id="PTHR43975:SF2">
    <property type="entry name" value="EG:BACR7A4.14 PROTEIN-RELATED"/>
    <property type="match status" value="1"/>
</dbReference>
<dbReference type="EMBL" id="OU963918">
    <property type="protein sequence ID" value="CAH0403719.1"/>
    <property type="molecule type" value="Genomic_DNA"/>
</dbReference>
<accession>A0ABN8BAT2</accession>
<dbReference type="InterPro" id="IPR002347">
    <property type="entry name" value="SDR_fam"/>
</dbReference>
<dbReference type="PANTHER" id="PTHR43975">
    <property type="entry name" value="ZGC:101858"/>
    <property type="match status" value="1"/>
</dbReference>